<organism evidence="2 3">
    <name type="scientific">Haematococcus lacustris</name>
    <name type="common">Green alga</name>
    <name type="synonym">Haematococcus pluvialis</name>
    <dbReference type="NCBI Taxonomy" id="44745"/>
    <lineage>
        <taxon>Eukaryota</taxon>
        <taxon>Viridiplantae</taxon>
        <taxon>Chlorophyta</taxon>
        <taxon>core chlorophytes</taxon>
        <taxon>Chlorophyceae</taxon>
        <taxon>CS clade</taxon>
        <taxon>Chlamydomonadales</taxon>
        <taxon>Haematococcaceae</taxon>
        <taxon>Haematococcus</taxon>
    </lineage>
</organism>
<feature type="compositionally biased region" description="Polar residues" evidence="1">
    <location>
        <begin position="22"/>
        <end position="34"/>
    </location>
</feature>
<dbReference type="Proteomes" id="UP000485058">
    <property type="component" value="Unassembled WGS sequence"/>
</dbReference>
<name>A0A699ZS92_HAELA</name>
<evidence type="ECO:0000256" key="1">
    <source>
        <dbReference type="SAM" id="MobiDB-lite"/>
    </source>
</evidence>
<feature type="region of interest" description="Disordered" evidence="1">
    <location>
        <begin position="22"/>
        <end position="50"/>
    </location>
</feature>
<evidence type="ECO:0000313" key="3">
    <source>
        <dbReference type="Proteomes" id="UP000485058"/>
    </source>
</evidence>
<dbReference type="Gene3D" id="3.30.70.1230">
    <property type="entry name" value="Nucleotide cyclase"/>
    <property type="match status" value="2"/>
</dbReference>
<evidence type="ECO:0000313" key="2">
    <source>
        <dbReference type="EMBL" id="GFH22599.1"/>
    </source>
</evidence>
<keyword evidence="3" id="KW-1185">Reference proteome</keyword>
<dbReference type="SUPFAM" id="SSF55073">
    <property type="entry name" value="Nucleotide cyclase"/>
    <property type="match status" value="2"/>
</dbReference>
<protein>
    <submittedName>
        <fullName evidence="2">Guanylate cyclase domain-containing protein</fullName>
    </submittedName>
</protein>
<accession>A0A699ZS92</accession>
<sequence>MAAGSPGQPLCLDLVCAGTEATGSHSTRCSTTGSGAPPLPATSAQPPSIRGQLPYPTRADSHLRGTQYIVLEERPVELAASSELSLLSTATASIGLAAGLEPHVEQLQRHNPSISTLAAQPLEHSLPSVKRPRGNQPKTWSLGLTAAQAVASKTSNQGLGLLGLLGLSPSAANGRDLHMADRPDHRPSISLSTKELASMSRPDTPRLGQGSVGWQRLCDLYREVEVEEPAALTVLAGLRVRVGMHTGLTADEVLVQSRMGASSTTYGGAALVLAKAVQACAHGGQIALSAATFVKLPVEELRAAGISVVHMGKHLVELGEGKGDTALDLYCATLDTAAHAHRLWALGPLRTARQLQPGVLHAPYGMAATVFMSVVGLAQLKAWDASLAKECLALYQATAQRVLLHVAGRQLPAGYLVSTADEDGMVLAAFSSSLQCLHWALLTLTTCMDVDWPQALLESLFGEEMMAEQQGHSYQTAADSTALAGSSAALLGQAGCSTVTPSHSVRLLRGLRLKGRLLALPELLQPLLVRPLGCRELRGIPGQVALVQVSLAAHTSRGQLEAADRLGLMAPGLELSRASH</sequence>
<proteinExistence type="predicted"/>
<reference evidence="2 3" key="1">
    <citation type="submission" date="2020-02" db="EMBL/GenBank/DDBJ databases">
        <title>Draft genome sequence of Haematococcus lacustris strain NIES-144.</title>
        <authorList>
            <person name="Morimoto D."/>
            <person name="Nakagawa S."/>
            <person name="Yoshida T."/>
            <person name="Sawayama S."/>
        </authorList>
    </citation>
    <scope>NUCLEOTIDE SEQUENCE [LARGE SCALE GENOMIC DNA]</scope>
    <source>
        <strain evidence="2 3">NIES-144</strain>
    </source>
</reference>
<comment type="caution">
    <text evidence="2">The sequence shown here is derived from an EMBL/GenBank/DDBJ whole genome shotgun (WGS) entry which is preliminary data.</text>
</comment>
<dbReference type="EMBL" id="BLLF01002076">
    <property type="protein sequence ID" value="GFH22599.1"/>
    <property type="molecule type" value="Genomic_DNA"/>
</dbReference>
<gene>
    <name evidence="2" type="ORF">HaLaN_20089</name>
</gene>
<dbReference type="AlphaFoldDB" id="A0A699ZS92"/>
<dbReference type="InterPro" id="IPR029787">
    <property type="entry name" value="Nucleotide_cyclase"/>
</dbReference>
<feature type="non-terminal residue" evidence="2">
    <location>
        <position position="1"/>
    </location>
</feature>